<evidence type="ECO:0000256" key="2">
    <source>
        <dbReference type="ARBA" id="ARBA00022827"/>
    </source>
</evidence>
<evidence type="ECO:0000259" key="4">
    <source>
        <dbReference type="Pfam" id="PF01494"/>
    </source>
</evidence>
<keyword evidence="3" id="KW-0560">Oxidoreductase</keyword>
<sequence length="440" mass="48735">MTTAQPLRVAVVGGGIAGLCAALALEQQRQLGAQLDIRVFEQASKFGEIGAGVSIGPNSQRALRRMGLGEELDKVAAPPGSDPDRWFEYRVGQAGENEGKTFANVRVEVPSDGRAEIDRTLCSADFLNHLIKKLPEGIAVFNRRASSYTPTETGVQIHFENEGVPPFETDVLICSDGIKSLLRGCLYQRKGLDMDFQRARYAEWIAWRGLIPREKYNAIFGDEAPENIMHCGQGRHILTFPVRGGSLINIVAFVRDEEHAKLGNHTGPWSEPRPKEEMLEDFAGFNQQCRDLLGCIETGSIWGIFSINCLDVVTDDRVVLIGDAGHATTPHCGAGAGQAIEDALFMAAFLAHPSIQRSTGAARTAAINRMLAVYERERHPRAAKVQRWSHEGGMLYEYLGPEGSDLAKMKDALESRMKWIWEFDGERELERLLKLLDEEM</sequence>
<dbReference type="GO" id="GO:0016491">
    <property type="term" value="F:oxidoreductase activity"/>
    <property type="evidence" value="ECO:0007669"/>
    <property type="project" value="UniProtKB-KW"/>
</dbReference>
<keyword evidence="6" id="KW-1185">Reference proteome</keyword>
<evidence type="ECO:0000256" key="1">
    <source>
        <dbReference type="ARBA" id="ARBA00022630"/>
    </source>
</evidence>
<dbReference type="SUPFAM" id="SSF51905">
    <property type="entry name" value="FAD/NAD(P)-binding domain"/>
    <property type="match status" value="1"/>
</dbReference>
<dbReference type="AlphaFoldDB" id="A0AAV5GVT8"/>
<feature type="domain" description="FAD-binding" evidence="4">
    <location>
        <begin position="8"/>
        <end position="388"/>
    </location>
</feature>
<dbReference type="InterPro" id="IPR051104">
    <property type="entry name" value="FAD_monoxygenase"/>
</dbReference>
<dbReference type="SUPFAM" id="SSF54373">
    <property type="entry name" value="FAD-linked reductases, C-terminal domain"/>
    <property type="match status" value="1"/>
</dbReference>
<name>A0AAV5GVT8_9BASI</name>
<reference evidence="5 6" key="1">
    <citation type="submission" date="2021-12" db="EMBL/GenBank/DDBJ databases">
        <title>High titer production of polyol ester of fatty acids by Rhodotorula paludigena BS15 towards product separation-free biomass refinery.</title>
        <authorList>
            <person name="Mano J."/>
            <person name="Ono H."/>
            <person name="Tanaka T."/>
            <person name="Naito K."/>
            <person name="Sushida H."/>
            <person name="Ike M."/>
            <person name="Tokuyasu K."/>
            <person name="Kitaoka M."/>
        </authorList>
    </citation>
    <scope>NUCLEOTIDE SEQUENCE [LARGE SCALE GENOMIC DNA]</scope>
    <source>
        <strain evidence="5 6">BS15</strain>
    </source>
</reference>
<dbReference type="EMBL" id="BQKY01000017">
    <property type="protein sequence ID" value="GJN94393.1"/>
    <property type="molecule type" value="Genomic_DNA"/>
</dbReference>
<dbReference type="PANTHER" id="PTHR46720">
    <property type="entry name" value="HYDROXYLASE, PUTATIVE (AFU_ORTHOLOGUE AFUA_3G01460)-RELATED"/>
    <property type="match status" value="1"/>
</dbReference>
<evidence type="ECO:0000313" key="5">
    <source>
        <dbReference type="EMBL" id="GJN94393.1"/>
    </source>
</evidence>
<dbReference type="Proteomes" id="UP001342314">
    <property type="component" value="Unassembled WGS sequence"/>
</dbReference>
<dbReference type="Gene3D" id="3.50.50.60">
    <property type="entry name" value="FAD/NAD(P)-binding domain"/>
    <property type="match status" value="1"/>
</dbReference>
<dbReference type="PANTHER" id="PTHR46720:SF3">
    <property type="entry name" value="FAD-BINDING DOMAIN-CONTAINING PROTEIN-RELATED"/>
    <property type="match status" value="1"/>
</dbReference>
<organism evidence="5 6">
    <name type="scientific">Rhodotorula paludigena</name>
    <dbReference type="NCBI Taxonomy" id="86838"/>
    <lineage>
        <taxon>Eukaryota</taxon>
        <taxon>Fungi</taxon>
        <taxon>Dikarya</taxon>
        <taxon>Basidiomycota</taxon>
        <taxon>Pucciniomycotina</taxon>
        <taxon>Microbotryomycetes</taxon>
        <taxon>Sporidiobolales</taxon>
        <taxon>Sporidiobolaceae</taxon>
        <taxon>Rhodotorula</taxon>
    </lineage>
</organism>
<dbReference type="GO" id="GO:0044550">
    <property type="term" value="P:secondary metabolite biosynthetic process"/>
    <property type="evidence" value="ECO:0007669"/>
    <property type="project" value="TreeGrafter"/>
</dbReference>
<protein>
    <recommendedName>
        <fullName evidence="4">FAD-binding domain-containing protein</fullName>
    </recommendedName>
</protein>
<comment type="caution">
    <text evidence="5">The sequence shown here is derived from an EMBL/GenBank/DDBJ whole genome shotgun (WGS) entry which is preliminary data.</text>
</comment>
<proteinExistence type="predicted"/>
<keyword evidence="2" id="KW-0274">FAD</keyword>
<dbReference type="InterPro" id="IPR036188">
    <property type="entry name" value="FAD/NAD-bd_sf"/>
</dbReference>
<keyword evidence="1" id="KW-0285">Flavoprotein</keyword>
<dbReference type="Pfam" id="PF01494">
    <property type="entry name" value="FAD_binding_3"/>
    <property type="match status" value="1"/>
</dbReference>
<evidence type="ECO:0000256" key="3">
    <source>
        <dbReference type="ARBA" id="ARBA00023002"/>
    </source>
</evidence>
<evidence type="ECO:0000313" key="6">
    <source>
        <dbReference type="Proteomes" id="UP001342314"/>
    </source>
</evidence>
<dbReference type="InterPro" id="IPR002938">
    <property type="entry name" value="FAD-bd"/>
</dbReference>
<gene>
    <name evidence="5" type="ORF">Rhopal_007473-T1</name>
</gene>
<dbReference type="GO" id="GO:0071949">
    <property type="term" value="F:FAD binding"/>
    <property type="evidence" value="ECO:0007669"/>
    <property type="project" value="InterPro"/>
</dbReference>
<dbReference type="PRINTS" id="PR00420">
    <property type="entry name" value="RNGMNOXGNASE"/>
</dbReference>
<accession>A0AAV5GVT8</accession>